<name>Q65ZS8_RAT</name>
<sequence>MPERPKFWGRGRVPLRRDGGRLKTYISTKPRARLSREGRKECKLDHRLSLCVVEFEP</sequence>
<organism evidence="1">
    <name type="scientific">Rattus norvegicus</name>
    <name type="common">Rat</name>
    <dbReference type="NCBI Taxonomy" id="10116"/>
    <lineage>
        <taxon>Eukaryota</taxon>
        <taxon>Metazoa</taxon>
        <taxon>Chordata</taxon>
        <taxon>Craniata</taxon>
        <taxon>Vertebrata</taxon>
        <taxon>Euteleostomi</taxon>
        <taxon>Mammalia</taxon>
        <taxon>Eutheria</taxon>
        <taxon>Euarchontoglires</taxon>
        <taxon>Glires</taxon>
        <taxon>Rodentia</taxon>
        <taxon>Myomorpha</taxon>
        <taxon>Muroidea</taxon>
        <taxon>Muridae</taxon>
        <taxon>Murinae</taxon>
        <taxon>Rattus</taxon>
    </lineage>
</organism>
<evidence type="ECO:0000313" key="1">
    <source>
        <dbReference type="EMBL" id="AAA40754.1"/>
    </source>
</evidence>
<keyword evidence="1" id="KW-0449">Lipoprotein</keyword>
<accession>Q65ZS8</accession>
<reference evidence="1" key="1">
    <citation type="journal article" date="1986" name="J. Biol. Chem.">
        <title>Structure and expression of the rat apolipoprotein E gene.</title>
        <authorList>
            <person name="Fung W.-P."/>
            <person name="Howlett G.J."/>
            <person name="Schreiber G."/>
        </authorList>
    </citation>
    <scope>NUCLEOTIDE SEQUENCE</scope>
    <source>
        <strain evidence="1">Sprague-Dawley</strain>
        <tissue evidence="1">Liver</tissue>
    </source>
</reference>
<dbReference type="EMBL" id="J02582">
    <property type="protein sequence ID" value="AAA40754.1"/>
    <property type="molecule type" value="Genomic_DNA"/>
</dbReference>
<dbReference type="AlphaFoldDB" id="Q65ZS8"/>
<protein>
    <submittedName>
        <fullName evidence="1">Rat apolipoprotein E protein</fullName>
    </submittedName>
</protein>
<proteinExistence type="predicted"/>